<sequence>MTTTEPDFTADPTALWASAQVTALLGEQNEPAPEYGSPAWARLRAADPRRAAAIITAAEQWRRHTARTAWLDQLLEEDPERWFAVVTADADDQARRLAPMLARRPTNTEQAFRRRYGPVRPVRAVPGWPVAIPGRPGWWRHCIDGQQTDLPHSTLPGQETAA</sequence>
<evidence type="ECO:0000313" key="1">
    <source>
        <dbReference type="EMBL" id="GAA2407349.1"/>
    </source>
</evidence>
<gene>
    <name evidence="1" type="ORF">GCM10010420_39300</name>
</gene>
<proteinExistence type="predicted"/>
<protein>
    <submittedName>
        <fullName evidence="1">Uncharacterized protein</fullName>
    </submittedName>
</protein>
<comment type="caution">
    <text evidence="1">The sequence shown here is derived from an EMBL/GenBank/DDBJ whole genome shotgun (WGS) entry which is preliminary data.</text>
</comment>
<reference evidence="2" key="1">
    <citation type="journal article" date="2019" name="Int. J. Syst. Evol. Microbiol.">
        <title>The Global Catalogue of Microorganisms (GCM) 10K type strain sequencing project: providing services to taxonomists for standard genome sequencing and annotation.</title>
        <authorList>
            <consortium name="The Broad Institute Genomics Platform"/>
            <consortium name="The Broad Institute Genome Sequencing Center for Infectious Disease"/>
            <person name="Wu L."/>
            <person name="Ma J."/>
        </authorList>
    </citation>
    <scope>NUCLEOTIDE SEQUENCE [LARGE SCALE GENOMIC DNA]</scope>
    <source>
        <strain evidence="2">JCM 6921</strain>
    </source>
</reference>
<name>A0ABP5VMZ0_9ACTN</name>
<dbReference type="EMBL" id="BAAATJ010000019">
    <property type="protein sequence ID" value="GAA2407349.1"/>
    <property type="molecule type" value="Genomic_DNA"/>
</dbReference>
<organism evidence="1 2">
    <name type="scientific">Streptomyces glaucosporus</name>
    <dbReference type="NCBI Taxonomy" id="284044"/>
    <lineage>
        <taxon>Bacteria</taxon>
        <taxon>Bacillati</taxon>
        <taxon>Actinomycetota</taxon>
        <taxon>Actinomycetes</taxon>
        <taxon>Kitasatosporales</taxon>
        <taxon>Streptomycetaceae</taxon>
        <taxon>Streptomyces</taxon>
    </lineage>
</organism>
<dbReference type="RefSeq" id="WP_344632384.1">
    <property type="nucleotide sequence ID" value="NZ_BAAATJ010000019.1"/>
</dbReference>
<evidence type="ECO:0000313" key="2">
    <source>
        <dbReference type="Proteomes" id="UP001500058"/>
    </source>
</evidence>
<keyword evidence="2" id="KW-1185">Reference proteome</keyword>
<dbReference type="Proteomes" id="UP001500058">
    <property type="component" value="Unassembled WGS sequence"/>
</dbReference>
<accession>A0ABP5VMZ0</accession>